<accession>A0ABT6TJP2</accession>
<comment type="caution">
    <text evidence="1">The sequence shown here is derived from an EMBL/GenBank/DDBJ whole genome shotgun (WGS) entry which is preliminary data.</text>
</comment>
<keyword evidence="2" id="KW-1185">Reference proteome</keyword>
<reference evidence="1" key="1">
    <citation type="submission" date="2023-04" db="EMBL/GenBank/DDBJ databases">
        <title>Comparative genomic analysis of Cohnella hashimotonis sp. nov., isolated from the International Space Station.</title>
        <authorList>
            <person name="Venkateswaran K."/>
            <person name="Simpson A."/>
        </authorList>
    </citation>
    <scope>NUCLEOTIDE SEQUENCE</scope>
    <source>
        <strain evidence="1">F6_2S_P_1</strain>
    </source>
</reference>
<evidence type="ECO:0000313" key="1">
    <source>
        <dbReference type="EMBL" id="MDI4647061.1"/>
    </source>
</evidence>
<dbReference type="GO" id="GO:0016787">
    <property type="term" value="F:hydrolase activity"/>
    <property type="evidence" value="ECO:0007669"/>
    <property type="project" value="UniProtKB-KW"/>
</dbReference>
<dbReference type="Proteomes" id="UP001161691">
    <property type="component" value="Unassembled WGS sequence"/>
</dbReference>
<dbReference type="EC" id="3.1.-.-" evidence="1"/>
<proteinExistence type="predicted"/>
<dbReference type="RefSeq" id="WP_282909867.1">
    <property type="nucleotide sequence ID" value="NZ_JAGRPV010000001.1"/>
</dbReference>
<evidence type="ECO:0000313" key="2">
    <source>
        <dbReference type="Proteomes" id="UP001161691"/>
    </source>
</evidence>
<keyword evidence="1" id="KW-0378">Hydrolase</keyword>
<sequence length="167" mass="18847">MGQWLGDGTPSFNDDSQPHVDQLLHYVPFTPTFVVIQAPIVNEYLRQTPLAVFWDNLLTLTGKLRRHFNADGEDRTDLLLLTTPGDKRIAFEGAPSAAIGYEDYYETLRAFSRTSGFGLIDFAKYFADCVHQGLLDYELLFDDPIHPSPFVNEFIACKLGQAIDLLM</sequence>
<name>A0ABT6TJP2_9BACL</name>
<protein>
    <submittedName>
        <fullName evidence="1">SGNH/GDSL hydrolase family protein</fullName>
        <ecNumber evidence="1">3.1.-.-</ecNumber>
    </submittedName>
</protein>
<dbReference type="Gene3D" id="3.40.50.1110">
    <property type="entry name" value="SGNH hydrolase"/>
    <property type="match status" value="1"/>
</dbReference>
<dbReference type="SUPFAM" id="SSF52266">
    <property type="entry name" value="SGNH hydrolase"/>
    <property type="match status" value="1"/>
</dbReference>
<gene>
    <name evidence="1" type="ORF">KB449_18940</name>
</gene>
<dbReference type="EMBL" id="JAGRPV010000001">
    <property type="protein sequence ID" value="MDI4647061.1"/>
    <property type="molecule type" value="Genomic_DNA"/>
</dbReference>
<organism evidence="1 2">
    <name type="scientific">Cohnella hashimotonis</name>
    <dbReference type="NCBI Taxonomy" id="2826895"/>
    <lineage>
        <taxon>Bacteria</taxon>
        <taxon>Bacillati</taxon>
        <taxon>Bacillota</taxon>
        <taxon>Bacilli</taxon>
        <taxon>Bacillales</taxon>
        <taxon>Paenibacillaceae</taxon>
        <taxon>Cohnella</taxon>
    </lineage>
</organism>
<dbReference type="InterPro" id="IPR036514">
    <property type="entry name" value="SGNH_hydro_sf"/>
</dbReference>